<feature type="domain" description="Terpene synthase metal-binding" evidence="6">
    <location>
        <begin position="255"/>
        <end position="494"/>
    </location>
</feature>
<proteinExistence type="evidence at transcript level"/>
<organism evidence="8">
    <name type="scientific">Setaria italica</name>
    <name type="common">Foxtail millet</name>
    <name type="synonym">Panicum italicum</name>
    <dbReference type="NCBI Taxonomy" id="4555"/>
    <lineage>
        <taxon>Eukaryota</taxon>
        <taxon>Viridiplantae</taxon>
        <taxon>Streptophyta</taxon>
        <taxon>Embryophyta</taxon>
        <taxon>Tracheophyta</taxon>
        <taxon>Spermatophyta</taxon>
        <taxon>Magnoliopsida</taxon>
        <taxon>Liliopsida</taxon>
        <taxon>Poales</taxon>
        <taxon>Poaceae</taxon>
        <taxon>PACMAD clade</taxon>
        <taxon>Panicoideae</taxon>
        <taxon>Panicodae</taxon>
        <taxon>Paniceae</taxon>
        <taxon>Cenchrinae</taxon>
        <taxon>Setaria</taxon>
    </lineage>
</organism>
<evidence type="ECO:0000313" key="8">
    <source>
        <dbReference type="EMBL" id="RCV30117.1"/>
    </source>
</evidence>
<dbReference type="STRING" id="4555.A0A368RIU5"/>
<evidence type="ECO:0000256" key="3">
    <source>
        <dbReference type="ARBA" id="ARBA00022723"/>
    </source>
</evidence>
<dbReference type="Gene3D" id="1.50.10.130">
    <property type="entry name" value="Terpene synthase, N-terminal domain"/>
    <property type="match status" value="1"/>
</dbReference>
<dbReference type="Pfam" id="PF03936">
    <property type="entry name" value="Terpene_synth_C"/>
    <property type="match status" value="1"/>
</dbReference>
<dbReference type="GO" id="GO:0000287">
    <property type="term" value="F:magnesium ion binding"/>
    <property type="evidence" value="ECO:0007669"/>
    <property type="project" value="InterPro"/>
</dbReference>
<dbReference type="PANTHER" id="PTHR31225:SF238">
    <property type="entry name" value="TERPENE SYNTHASE METAL-BINDING DOMAIN-CONTAINING PROTEIN"/>
    <property type="match status" value="1"/>
</dbReference>
<dbReference type="SUPFAM" id="SSF48239">
    <property type="entry name" value="Terpenoid cyclases/Protein prenyltransferases"/>
    <property type="match status" value="1"/>
</dbReference>
<dbReference type="InterPro" id="IPR034741">
    <property type="entry name" value="Terpene_cyclase-like_1_C"/>
</dbReference>
<dbReference type="InterPro" id="IPR001906">
    <property type="entry name" value="Terpene_synth_N"/>
</dbReference>
<dbReference type="OrthoDB" id="1877784at2759"/>
<protein>
    <submittedName>
        <fullName evidence="7">Terpene synthase TPS21</fullName>
    </submittedName>
</protein>
<keyword evidence="3" id="KW-0479">Metal-binding</keyword>
<gene>
    <name evidence="8" type="ORF">SETIT_6G068400v2</name>
</gene>
<feature type="region of interest" description="Disordered" evidence="4">
    <location>
        <begin position="1"/>
        <end position="20"/>
    </location>
</feature>
<sequence>MSTTGDPILQVSQAQRKGRSYTPSPWGDFFLHHVPYTPSQLLSLKQRAQIKEEEVRQIILATIASSDLARKMELVDTLQTIGVDYHYKKEIDELLCSVYDDKDDIGSEDLYITSLRFYLLRKQGHTVSSDVFQKFRDEQGNISSDDVTCLLMLYNAAHLRTHGEEILDSIITFNKIRLQSLMTKKLEPELAEEVQCTLETPRFRRVKRVEARRYISVYEKKATRDETILEFAKMDYNILQAIYCDELKELTIWWKDFQLGTDLRFTRDRMVELHFWMMGVVYEPYYSYSRIMLTKFTIYATMFDDLYDNYGTTKESNIFTTAMERWDEQITEQLPAHLKALFINILNSTNKMEEELKFQKNKHAELIKELVIHTAKSYHAEVKWRDEHYIPTNVEEHLQISMSSSVCMQITNLVLISLGDVTTREDVNWAFTFPKIIRGACIVGRVGNDIVSHEREQASEHVVSTVQTCMNQYGVTMEEANEKLRVIIEQAWMDIIEECLERKRPMTLLEIPVDLARTMDFVYKRDDAFTLSFSLKDVIASMYVNSV</sequence>
<dbReference type="EMBL" id="MN251692">
    <property type="protein sequence ID" value="QJA42353.1"/>
    <property type="molecule type" value="mRNA"/>
</dbReference>
<dbReference type="SFLD" id="SFLDS00005">
    <property type="entry name" value="Isoprenoid_Synthase_Type_I"/>
    <property type="match status" value="1"/>
</dbReference>
<comment type="cofactor">
    <cofactor evidence="2">
        <name>Mg(2+)</name>
        <dbReference type="ChEBI" id="CHEBI:18420"/>
    </cofactor>
</comment>
<dbReference type="InterPro" id="IPR008930">
    <property type="entry name" value="Terpenoid_cyclase/PrenylTrfase"/>
</dbReference>
<reference evidence="7" key="3">
    <citation type="journal article" date="2020" name="Plant J.">
        <title>The foxtail millet (Setaria italica) terpene synthase gene family.</title>
        <authorList>
            <person name="Karunanithi P.S."/>
            <person name="Berrios D.I."/>
            <person name="Wang S."/>
            <person name="Davis J."/>
            <person name="Shen T."/>
            <person name="Fiehn O."/>
            <person name="Maloof J.N."/>
            <person name="Zerbe P."/>
        </authorList>
    </citation>
    <scope>NUCLEOTIDE SEQUENCE</scope>
</reference>
<dbReference type="SFLD" id="SFLDG01019">
    <property type="entry name" value="Terpene_Cyclase_Like_1_C_Termi"/>
    <property type="match status" value="1"/>
</dbReference>
<dbReference type="InterPro" id="IPR050148">
    <property type="entry name" value="Terpene_synthase-like"/>
</dbReference>
<dbReference type="EMBL" id="CM003533">
    <property type="protein sequence ID" value="RCV30117.1"/>
    <property type="molecule type" value="Genomic_DNA"/>
</dbReference>
<dbReference type="GO" id="GO:0010333">
    <property type="term" value="F:terpene synthase activity"/>
    <property type="evidence" value="ECO:0007669"/>
    <property type="project" value="InterPro"/>
</dbReference>
<feature type="domain" description="Terpene synthase N-terminal" evidence="5">
    <location>
        <begin position="26"/>
        <end position="198"/>
    </location>
</feature>
<dbReference type="Pfam" id="PF01397">
    <property type="entry name" value="Terpene_synth"/>
    <property type="match status" value="1"/>
</dbReference>
<name>A0A368RIU5_SETIT</name>
<evidence type="ECO:0000259" key="6">
    <source>
        <dbReference type="Pfam" id="PF03936"/>
    </source>
</evidence>
<evidence type="ECO:0000256" key="4">
    <source>
        <dbReference type="SAM" id="MobiDB-lite"/>
    </source>
</evidence>
<comment type="cofactor">
    <cofactor evidence="1">
        <name>Mn(2+)</name>
        <dbReference type="ChEBI" id="CHEBI:29035"/>
    </cofactor>
</comment>
<dbReference type="InterPro" id="IPR008949">
    <property type="entry name" value="Isoprenoid_synthase_dom_sf"/>
</dbReference>
<dbReference type="KEGG" id="sita:101763978"/>
<dbReference type="FunFam" id="1.50.10.130:FF:000001">
    <property type="entry name" value="Isoprene synthase, chloroplastic"/>
    <property type="match status" value="1"/>
</dbReference>
<evidence type="ECO:0000256" key="1">
    <source>
        <dbReference type="ARBA" id="ARBA00001936"/>
    </source>
</evidence>
<dbReference type="InterPro" id="IPR044814">
    <property type="entry name" value="Terpene_cyclase_plant_C1"/>
</dbReference>
<dbReference type="InterPro" id="IPR036965">
    <property type="entry name" value="Terpene_synth_N_sf"/>
</dbReference>
<reference evidence="8" key="2">
    <citation type="submission" date="2015-07" db="EMBL/GenBank/DDBJ databases">
        <authorList>
            <person name="Noorani M."/>
        </authorList>
    </citation>
    <scope>NUCLEOTIDE SEQUENCE</scope>
    <source>
        <strain evidence="8">Yugu1</strain>
    </source>
</reference>
<feature type="compositionally biased region" description="Polar residues" evidence="4">
    <location>
        <begin position="1"/>
        <end position="15"/>
    </location>
</feature>
<dbReference type="InterPro" id="IPR005630">
    <property type="entry name" value="Terpene_synthase_metal-bd"/>
</dbReference>
<dbReference type="PANTHER" id="PTHR31225">
    <property type="entry name" value="OS04G0344100 PROTEIN-RELATED"/>
    <property type="match status" value="1"/>
</dbReference>
<reference evidence="8" key="1">
    <citation type="journal article" date="2012" name="Nat. Biotechnol.">
        <title>Reference genome sequence of the model plant Setaria.</title>
        <authorList>
            <person name="Bennetzen J.L."/>
            <person name="Schmutz J."/>
            <person name="Wang H."/>
            <person name="Percifield R."/>
            <person name="Hawkins J."/>
            <person name="Pontaroli A.C."/>
            <person name="Estep M."/>
            <person name="Feng L."/>
            <person name="Vaughn J.N."/>
            <person name="Grimwood J."/>
            <person name="Jenkins J."/>
            <person name="Barry K."/>
            <person name="Lindquist E."/>
            <person name="Hellsten U."/>
            <person name="Deshpande S."/>
            <person name="Wang X."/>
            <person name="Wu X."/>
            <person name="Mitros T."/>
            <person name="Triplett J."/>
            <person name="Yang X."/>
            <person name="Ye C.Y."/>
            <person name="Mauro-Herrera M."/>
            <person name="Wang L."/>
            <person name="Li P."/>
            <person name="Sharma M."/>
            <person name="Sharma R."/>
            <person name="Ronald P.C."/>
            <person name="Panaud O."/>
            <person name="Kellogg E.A."/>
            <person name="Brutnell T.P."/>
            <person name="Doust A.N."/>
            <person name="Tuskan G.A."/>
            <person name="Rokhsar D."/>
            <person name="Devos K.M."/>
        </authorList>
    </citation>
    <scope>NUCLEOTIDE SEQUENCE [LARGE SCALE GENOMIC DNA]</scope>
    <source>
        <strain evidence="8">Yugu1</strain>
    </source>
</reference>
<dbReference type="AlphaFoldDB" id="A0A368RIU5"/>
<evidence type="ECO:0000313" key="7">
    <source>
        <dbReference type="EMBL" id="QJA42353.1"/>
    </source>
</evidence>
<dbReference type="CDD" id="cd00684">
    <property type="entry name" value="Terpene_cyclase_plant_C1"/>
    <property type="match status" value="1"/>
</dbReference>
<dbReference type="GO" id="GO:0016102">
    <property type="term" value="P:diterpenoid biosynthetic process"/>
    <property type="evidence" value="ECO:0007669"/>
    <property type="project" value="InterPro"/>
</dbReference>
<evidence type="ECO:0000259" key="5">
    <source>
        <dbReference type="Pfam" id="PF01397"/>
    </source>
</evidence>
<evidence type="ECO:0000256" key="2">
    <source>
        <dbReference type="ARBA" id="ARBA00001946"/>
    </source>
</evidence>
<dbReference type="SUPFAM" id="SSF48576">
    <property type="entry name" value="Terpenoid synthases"/>
    <property type="match status" value="1"/>
</dbReference>
<accession>A0A368RIU5</accession>
<dbReference type="Gene3D" id="1.10.600.10">
    <property type="entry name" value="Farnesyl Diphosphate Synthase"/>
    <property type="match status" value="1"/>
</dbReference>